<accession>A0AAF5CTH0</accession>
<dbReference type="Gene3D" id="2.60.40.10">
    <property type="entry name" value="Immunoglobulins"/>
    <property type="match status" value="3"/>
</dbReference>
<reference evidence="4" key="1">
    <citation type="submission" date="2024-02" db="UniProtKB">
        <authorList>
            <consortium name="WormBaseParasite"/>
        </authorList>
    </citation>
    <scope>IDENTIFICATION</scope>
</reference>
<feature type="chain" id="PRO_5042256539" evidence="1">
    <location>
        <begin position="18"/>
        <end position="560"/>
    </location>
</feature>
<dbReference type="PROSITE" id="PS50835">
    <property type="entry name" value="IG_LIKE"/>
    <property type="match status" value="3"/>
</dbReference>
<dbReference type="AlphaFoldDB" id="A0AAF5CTH0"/>
<dbReference type="InterPro" id="IPR037448">
    <property type="entry name" value="Zig-8"/>
</dbReference>
<dbReference type="Pfam" id="PF07686">
    <property type="entry name" value="V-set"/>
    <property type="match status" value="1"/>
</dbReference>
<dbReference type="Proteomes" id="UP000035681">
    <property type="component" value="Unplaced"/>
</dbReference>
<dbReference type="PANTHER" id="PTHR23279">
    <property type="entry name" value="DEFECTIVE PROBOSCIS EXTENSION RESPONSE DPR -RELATED"/>
    <property type="match status" value="1"/>
</dbReference>
<dbReference type="InterPro" id="IPR003599">
    <property type="entry name" value="Ig_sub"/>
</dbReference>
<dbReference type="SMART" id="SM00406">
    <property type="entry name" value="IGv"/>
    <property type="match status" value="1"/>
</dbReference>
<dbReference type="InterPro" id="IPR013783">
    <property type="entry name" value="Ig-like_fold"/>
</dbReference>
<feature type="domain" description="Ig-like" evidence="2">
    <location>
        <begin position="148"/>
        <end position="257"/>
    </location>
</feature>
<dbReference type="SUPFAM" id="SSF48726">
    <property type="entry name" value="Immunoglobulin"/>
    <property type="match status" value="3"/>
</dbReference>
<proteinExistence type="predicted"/>
<dbReference type="InterPro" id="IPR013098">
    <property type="entry name" value="Ig_I-set"/>
</dbReference>
<dbReference type="InterPro" id="IPR013106">
    <property type="entry name" value="Ig_V-set"/>
</dbReference>
<dbReference type="GO" id="GO:0032589">
    <property type="term" value="C:neuron projection membrane"/>
    <property type="evidence" value="ECO:0007669"/>
    <property type="project" value="TreeGrafter"/>
</dbReference>
<evidence type="ECO:0000259" key="2">
    <source>
        <dbReference type="PROSITE" id="PS50835"/>
    </source>
</evidence>
<dbReference type="InterPro" id="IPR007110">
    <property type="entry name" value="Ig-like_dom"/>
</dbReference>
<dbReference type="SMART" id="SM00409">
    <property type="entry name" value="IG"/>
    <property type="match status" value="2"/>
</dbReference>
<feature type="domain" description="Ig-like" evidence="2">
    <location>
        <begin position="53"/>
        <end position="140"/>
    </location>
</feature>
<dbReference type="WBParaSite" id="TCONS_00001538.p1">
    <property type="protein sequence ID" value="TCONS_00001538.p1"/>
    <property type="gene ID" value="XLOC_001418"/>
</dbReference>
<evidence type="ECO:0000313" key="4">
    <source>
        <dbReference type="WBParaSite" id="TCONS_00001538.p1"/>
    </source>
</evidence>
<keyword evidence="1" id="KW-0732">Signal</keyword>
<evidence type="ECO:0000256" key="1">
    <source>
        <dbReference type="SAM" id="SignalP"/>
    </source>
</evidence>
<evidence type="ECO:0000313" key="3">
    <source>
        <dbReference type="Proteomes" id="UP000035681"/>
    </source>
</evidence>
<feature type="domain" description="Ig-like" evidence="2">
    <location>
        <begin position="330"/>
        <end position="414"/>
    </location>
</feature>
<dbReference type="Pfam" id="PF07679">
    <property type="entry name" value="I-set"/>
    <property type="match status" value="1"/>
</dbReference>
<dbReference type="InterPro" id="IPR036179">
    <property type="entry name" value="Ig-like_dom_sf"/>
</dbReference>
<dbReference type="PANTHER" id="PTHR23279:SF36">
    <property type="entry name" value="DEFECTIVE PROBOSCIS EXTENSION RESPONSE 9, ISOFORM A"/>
    <property type="match status" value="1"/>
</dbReference>
<protein>
    <submittedName>
        <fullName evidence="4">Ig-like domain-containing protein</fullName>
    </submittedName>
</protein>
<name>A0AAF5CTH0_STRER</name>
<feature type="signal peptide" evidence="1">
    <location>
        <begin position="1"/>
        <end position="17"/>
    </location>
</feature>
<keyword evidence="3" id="KW-1185">Reference proteome</keyword>
<sequence>MIISIFISFLFFNITSFSIISSKLLERDTLIGNANLKVDQQRCISMSRDGTNPKIVSVEEHSPAYLHCSITPNSNNIVAWTRLKDQTLLTAGAKSFTTDGRFQISPRSDNDWVLIIRRTELSDTGCYFCEINTEPNRVIEPVYLEIRPKRSTNQNSITSAAVTMAQKRNTILSIGIEKNDIILNCTITGVPTEEDEIVWSKNDIPIDLTQSEKYFVLQQMHPSSISHILYIYEGNKNDEGIYSCSGNNLPTAQHRIHLKKMNLFYKIILFSLLFDNGMVTSSSDLLSKTKMPLKKFEICENLSELPFSEFFNHKKNNINFVITNDKECFIECDIVSAPKPIINWYKNGKLYKSHLDHLLDHTDDYINSKNDNTQIGWSSILSKIRIYSNDVGDEFRCEIINPCKNDEVISHTFTIPEIASTTCSKNYKTIPYIKNSSKNNIFNIIGYFNPHKFLYIKTPVITAATTMRMEYPGNIITLSCKNEAYPKAINKWEVIEGDDENESGVSIENFNFLKVLENGDIFFNTTDIPNDIVQMALRCNASNAYGWDSFISTILLVTEE</sequence>
<organism evidence="3 4">
    <name type="scientific">Strongyloides stercoralis</name>
    <name type="common">Threadworm</name>
    <dbReference type="NCBI Taxonomy" id="6248"/>
    <lineage>
        <taxon>Eukaryota</taxon>
        <taxon>Metazoa</taxon>
        <taxon>Ecdysozoa</taxon>
        <taxon>Nematoda</taxon>
        <taxon>Chromadorea</taxon>
        <taxon>Rhabditida</taxon>
        <taxon>Tylenchina</taxon>
        <taxon>Panagrolaimomorpha</taxon>
        <taxon>Strongyloidoidea</taxon>
        <taxon>Strongyloididae</taxon>
        <taxon>Strongyloides</taxon>
    </lineage>
</organism>
<dbReference type="InterPro" id="IPR003598">
    <property type="entry name" value="Ig_sub2"/>
</dbReference>
<dbReference type="GO" id="GO:0050808">
    <property type="term" value="P:synapse organization"/>
    <property type="evidence" value="ECO:0007669"/>
    <property type="project" value="TreeGrafter"/>
</dbReference>
<dbReference type="SMART" id="SM00408">
    <property type="entry name" value="IGc2"/>
    <property type="match status" value="2"/>
</dbReference>